<keyword evidence="1" id="KW-0732">Signal</keyword>
<sequence>MASFRFTLLLSLVTLLGMCARTDASCPSNWEPNGAYCYRVYSQPMTFDGAEAFCVNEDSSAHLVSIHSESENTVVYDIFSSILPGTENRMWIGLNKPALGSNFEWSDTTTVSYLNWATGQPTQVSGDAAVVMIPPGNGVSSSEWEVATAGSVQDYFMCKKLA</sequence>
<proteinExistence type="predicted"/>
<dbReference type="PANTHER" id="PTHR22803">
    <property type="entry name" value="MANNOSE, PHOSPHOLIPASE, LECTIN RECEPTOR RELATED"/>
    <property type="match status" value="1"/>
</dbReference>
<dbReference type="PROSITE" id="PS50041">
    <property type="entry name" value="C_TYPE_LECTIN_2"/>
    <property type="match status" value="1"/>
</dbReference>
<dbReference type="Pfam" id="PF00059">
    <property type="entry name" value="Lectin_C"/>
    <property type="match status" value="1"/>
</dbReference>
<feature type="signal peptide" evidence="1">
    <location>
        <begin position="1"/>
        <end position="24"/>
    </location>
</feature>
<dbReference type="InterPro" id="IPR050111">
    <property type="entry name" value="C-type_lectin/snaclec_domain"/>
</dbReference>
<dbReference type="EMBL" id="JAIZAY010000020">
    <property type="protein sequence ID" value="KAJ8022990.1"/>
    <property type="molecule type" value="Genomic_DNA"/>
</dbReference>
<dbReference type="Proteomes" id="UP001152320">
    <property type="component" value="Chromosome 20"/>
</dbReference>
<comment type="caution">
    <text evidence="3">The sequence shown here is derived from an EMBL/GenBank/DDBJ whole genome shotgun (WGS) entry which is preliminary data.</text>
</comment>
<dbReference type="SMART" id="SM00034">
    <property type="entry name" value="CLECT"/>
    <property type="match status" value="1"/>
</dbReference>
<dbReference type="InterPro" id="IPR001304">
    <property type="entry name" value="C-type_lectin-like"/>
</dbReference>
<accession>A0A9Q0YI52</accession>
<feature type="chain" id="PRO_5040517293" evidence="1">
    <location>
        <begin position="25"/>
        <end position="162"/>
    </location>
</feature>
<name>A0A9Q0YI52_HOLLE</name>
<evidence type="ECO:0000259" key="2">
    <source>
        <dbReference type="PROSITE" id="PS50041"/>
    </source>
</evidence>
<gene>
    <name evidence="3" type="ORF">HOLleu_38043</name>
</gene>
<dbReference type="SUPFAM" id="SSF56436">
    <property type="entry name" value="C-type lectin-like"/>
    <property type="match status" value="1"/>
</dbReference>
<evidence type="ECO:0000256" key="1">
    <source>
        <dbReference type="SAM" id="SignalP"/>
    </source>
</evidence>
<protein>
    <submittedName>
        <fullName evidence="3">Snaclec stejaggregin-A subunit alpha</fullName>
    </submittedName>
</protein>
<feature type="domain" description="C-type lectin" evidence="2">
    <location>
        <begin position="33"/>
        <end position="145"/>
    </location>
</feature>
<dbReference type="AlphaFoldDB" id="A0A9Q0YI52"/>
<dbReference type="InterPro" id="IPR016187">
    <property type="entry name" value="CTDL_fold"/>
</dbReference>
<organism evidence="3 4">
    <name type="scientific">Holothuria leucospilota</name>
    <name type="common">Black long sea cucumber</name>
    <name type="synonym">Mertensiothuria leucospilota</name>
    <dbReference type="NCBI Taxonomy" id="206669"/>
    <lineage>
        <taxon>Eukaryota</taxon>
        <taxon>Metazoa</taxon>
        <taxon>Echinodermata</taxon>
        <taxon>Eleutherozoa</taxon>
        <taxon>Echinozoa</taxon>
        <taxon>Holothuroidea</taxon>
        <taxon>Aspidochirotacea</taxon>
        <taxon>Aspidochirotida</taxon>
        <taxon>Holothuriidae</taxon>
        <taxon>Holothuria</taxon>
    </lineage>
</organism>
<evidence type="ECO:0000313" key="3">
    <source>
        <dbReference type="EMBL" id="KAJ8022990.1"/>
    </source>
</evidence>
<dbReference type="InterPro" id="IPR016186">
    <property type="entry name" value="C-type_lectin-like/link_sf"/>
</dbReference>
<evidence type="ECO:0000313" key="4">
    <source>
        <dbReference type="Proteomes" id="UP001152320"/>
    </source>
</evidence>
<keyword evidence="4" id="KW-1185">Reference proteome</keyword>
<dbReference type="OrthoDB" id="7357196at2759"/>
<dbReference type="Gene3D" id="3.10.100.10">
    <property type="entry name" value="Mannose-Binding Protein A, subunit A"/>
    <property type="match status" value="1"/>
</dbReference>
<reference evidence="3" key="1">
    <citation type="submission" date="2021-10" db="EMBL/GenBank/DDBJ databases">
        <title>Tropical sea cucumber genome reveals ecological adaptation and Cuvierian tubules defense mechanism.</title>
        <authorList>
            <person name="Chen T."/>
        </authorList>
    </citation>
    <scope>NUCLEOTIDE SEQUENCE</scope>
    <source>
        <strain evidence="3">Nanhai2018</strain>
        <tissue evidence="3">Muscle</tissue>
    </source>
</reference>